<evidence type="ECO:0000313" key="2">
    <source>
        <dbReference type="EMBL" id="DAF49887.1"/>
    </source>
</evidence>
<keyword evidence="1" id="KW-0472">Membrane</keyword>
<reference evidence="2" key="1">
    <citation type="journal article" date="2021" name="Proc. Natl. Acad. Sci. U.S.A.">
        <title>A Catalog of Tens of Thousands of Viruses from Human Metagenomes Reveals Hidden Associations with Chronic Diseases.</title>
        <authorList>
            <person name="Tisza M.J."/>
            <person name="Buck C.B."/>
        </authorList>
    </citation>
    <scope>NUCLEOTIDE SEQUENCE</scope>
    <source>
        <strain evidence="2">CtHMa1</strain>
    </source>
</reference>
<organism evidence="2">
    <name type="scientific">Myoviridae sp. ctHMa1</name>
    <dbReference type="NCBI Taxonomy" id="2827671"/>
    <lineage>
        <taxon>Viruses</taxon>
        <taxon>Duplodnaviria</taxon>
        <taxon>Heunggongvirae</taxon>
        <taxon>Uroviricota</taxon>
        <taxon>Caudoviricetes</taxon>
    </lineage>
</organism>
<name>A0A8S5SGU9_9CAUD</name>
<keyword evidence="1" id="KW-0812">Transmembrane</keyword>
<protein>
    <submittedName>
        <fullName evidence="2">Uncharacterized protein</fullName>
    </submittedName>
</protein>
<sequence length="53" mass="5921">MLACVFSCSSVMYSKQLKSRFQWRFIISGGTLMTIITTVKSIMVGDGIYGNFC</sequence>
<accession>A0A8S5SGU9</accession>
<keyword evidence="1" id="KW-1133">Transmembrane helix</keyword>
<feature type="transmembrane region" description="Helical" evidence="1">
    <location>
        <begin position="21"/>
        <end position="43"/>
    </location>
</feature>
<proteinExistence type="predicted"/>
<evidence type="ECO:0000256" key="1">
    <source>
        <dbReference type="SAM" id="Phobius"/>
    </source>
</evidence>
<dbReference type="EMBL" id="BK032590">
    <property type="protein sequence ID" value="DAF49887.1"/>
    <property type="molecule type" value="Genomic_DNA"/>
</dbReference>